<reference evidence="3" key="1">
    <citation type="submission" date="2014-01" db="EMBL/GenBank/DDBJ databases">
        <title>The Genome Sequence of Anopheles farauti FAR1 (V2).</title>
        <authorList>
            <consortium name="The Broad Institute Genomics Platform"/>
            <person name="Neafsey D.E."/>
            <person name="Besansky N."/>
            <person name="Howell P."/>
            <person name="Walton C."/>
            <person name="Young S.K."/>
            <person name="Zeng Q."/>
            <person name="Gargeya S."/>
            <person name="Fitzgerald M."/>
            <person name="Haas B."/>
            <person name="Abouelleil A."/>
            <person name="Allen A.W."/>
            <person name="Alvarado L."/>
            <person name="Arachchi H.M."/>
            <person name="Berlin A.M."/>
            <person name="Chapman S.B."/>
            <person name="Gainer-Dewar J."/>
            <person name="Goldberg J."/>
            <person name="Griggs A."/>
            <person name="Gujja S."/>
            <person name="Hansen M."/>
            <person name="Howarth C."/>
            <person name="Imamovic A."/>
            <person name="Ireland A."/>
            <person name="Larimer J."/>
            <person name="McCowan C."/>
            <person name="Murphy C."/>
            <person name="Pearson M."/>
            <person name="Poon T.W."/>
            <person name="Priest M."/>
            <person name="Roberts A."/>
            <person name="Saif S."/>
            <person name="Shea T."/>
            <person name="Sisk P."/>
            <person name="Sykes S."/>
            <person name="Wortman J."/>
            <person name="Nusbaum C."/>
            <person name="Birren B."/>
        </authorList>
    </citation>
    <scope>NUCLEOTIDE SEQUENCE [LARGE SCALE GENOMIC DNA]</scope>
    <source>
        <strain evidence="3">FAR1</strain>
    </source>
</reference>
<feature type="compositionally biased region" description="Polar residues" evidence="1">
    <location>
        <begin position="202"/>
        <end position="211"/>
    </location>
</feature>
<feature type="region of interest" description="Disordered" evidence="1">
    <location>
        <begin position="193"/>
        <end position="222"/>
    </location>
</feature>
<evidence type="ECO:0000256" key="1">
    <source>
        <dbReference type="SAM" id="MobiDB-lite"/>
    </source>
</evidence>
<dbReference type="EnsemblMetazoa" id="AFAF016025-RA">
    <property type="protein sequence ID" value="AFAF016025-PA"/>
    <property type="gene ID" value="AFAF016025"/>
</dbReference>
<proteinExistence type="predicted"/>
<accession>A0A182QSM9</accession>
<organism evidence="2 3">
    <name type="scientific">Anopheles farauti</name>
    <dbReference type="NCBI Taxonomy" id="69004"/>
    <lineage>
        <taxon>Eukaryota</taxon>
        <taxon>Metazoa</taxon>
        <taxon>Ecdysozoa</taxon>
        <taxon>Arthropoda</taxon>
        <taxon>Hexapoda</taxon>
        <taxon>Insecta</taxon>
        <taxon>Pterygota</taxon>
        <taxon>Neoptera</taxon>
        <taxon>Endopterygota</taxon>
        <taxon>Diptera</taxon>
        <taxon>Nematocera</taxon>
        <taxon>Culicoidea</taxon>
        <taxon>Culicidae</taxon>
        <taxon>Anophelinae</taxon>
        <taxon>Anopheles</taxon>
    </lineage>
</organism>
<reference evidence="2" key="2">
    <citation type="submission" date="2020-05" db="UniProtKB">
        <authorList>
            <consortium name="EnsemblMetazoa"/>
        </authorList>
    </citation>
    <scope>IDENTIFICATION</scope>
    <source>
        <strain evidence="2">FAR1</strain>
    </source>
</reference>
<keyword evidence="3" id="KW-1185">Reference proteome</keyword>
<sequence>METLCGNGRICHGGLGACHCWCHCRRWSWLCCAYWNQQQQRYHPDPQIPHHQSSRHRGLAVPVAALEPVGVRNVPSTVAAVPEPLSVHEISVAERAAMVDYVHPAAADVGVDRQRWPQQQPSRSLCWRAQVRSRSYQPSIGMFSTCRHWLRMSLKEKISGKHRWSAGAVSGRGENTVCAPVFVTRHICHHRCPSGSEDPRDSQTVADSTSRGHGLRPDGRTAGPFYGTGAEEICEIRVPLLNNSSPHHPHTMIFAGPAGEAIFLNSVSSGSSLAYAASLSFATVPHTGPVRCIQVQLRSPFFGGGRCNRVWSDLYDFECNVCLDHLPASPAPMAVNVRPKERRRRYGAPRTVHEIRQLTGWPREEIGRDYEPTLIARASRQKPAKYYTLYRI</sequence>
<evidence type="ECO:0000313" key="2">
    <source>
        <dbReference type="EnsemblMetazoa" id="AFAF016025-PA"/>
    </source>
</evidence>
<evidence type="ECO:0000313" key="3">
    <source>
        <dbReference type="Proteomes" id="UP000075886"/>
    </source>
</evidence>
<protein>
    <submittedName>
        <fullName evidence="2">Uncharacterized protein</fullName>
    </submittedName>
</protein>
<dbReference type="Proteomes" id="UP000075886">
    <property type="component" value="Unassembled WGS sequence"/>
</dbReference>
<name>A0A182QSM9_9DIPT</name>
<dbReference type="AlphaFoldDB" id="A0A182QSM9"/>
<dbReference type="EMBL" id="AXCN02000404">
    <property type="status" value="NOT_ANNOTATED_CDS"/>
    <property type="molecule type" value="Genomic_DNA"/>
</dbReference>
<dbReference type="VEuPathDB" id="VectorBase:AFAF016025"/>